<feature type="non-terminal residue" evidence="4">
    <location>
        <position position="1"/>
    </location>
</feature>
<dbReference type="Pfam" id="PF22936">
    <property type="entry name" value="Pol_BBD"/>
    <property type="match status" value="1"/>
</dbReference>
<dbReference type="Gramene" id="OIT28395">
    <property type="protein sequence ID" value="OIT28395"/>
    <property type="gene ID" value="A4A49_57750"/>
</dbReference>
<feature type="compositionally biased region" description="Polar residues" evidence="1">
    <location>
        <begin position="250"/>
        <end position="259"/>
    </location>
</feature>
<feature type="domain" description="Retrovirus-related Pol polyprotein from transposon TNT 1-94-like beta-barrel" evidence="2">
    <location>
        <begin position="41"/>
        <end position="117"/>
    </location>
</feature>
<protein>
    <recommendedName>
        <fullName evidence="6">Retrovirus-related pol polyprotein from transposon tnt 1-94</fullName>
    </recommendedName>
</protein>
<reference evidence="4" key="1">
    <citation type="submission" date="2016-11" db="EMBL/GenBank/DDBJ databases">
        <title>The genome of Nicotiana attenuata.</title>
        <authorList>
            <person name="Xu S."/>
            <person name="Brockmoeller T."/>
            <person name="Gaquerel E."/>
            <person name="Navarro A."/>
            <person name="Kuhl H."/>
            <person name="Gase K."/>
            <person name="Ling Z."/>
            <person name="Zhou W."/>
            <person name="Kreitzer C."/>
            <person name="Stanke M."/>
            <person name="Tang H."/>
            <person name="Lyons E."/>
            <person name="Pandey P."/>
            <person name="Pandey S.P."/>
            <person name="Timmermann B."/>
            <person name="Baldwin I.T."/>
        </authorList>
    </citation>
    <scope>NUCLEOTIDE SEQUENCE [LARGE SCALE GENOMIC DNA]</scope>
    <source>
        <strain evidence="4">UT</strain>
    </source>
</reference>
<feature type="region of interest" description="Disordered" evidence="1">
    <location>
        <begin position="249"/>
        <end position="313"/>
    </location>
</feature>
<accession>A0A1J6L0E8</accession>
<dbReference type="EMBL" id="MJEQ01002084">
    <property type="protein sequence ID" value="OIT28395.1"/>
    <property type="molecule type" value="Genomic_DNA"/>
</dbReference>
<feature type="non-terminal residue" evidence="4">
    <location>
        <position position="313"/>
    </location>
</feature>
<feature type="region of interest" description="Disordered" evidence="1">
    <location>
        <begin position="202"/>
        <end position="224"/>
    </location>
</feature>
<feature type="compositionally biased region" description="Basic and acidic residues" evidence="1">
    <location>
        <begin position="293"/>
        <end position="302"/>
    </location>
</feature>
<organism evidence="4 5">
    <name type="scientific">Nicotiana attenuata</name>
    <name type="common">Coyote tobacco</name>
    <dbReference type="NCBI Taxonomy" id="49451"/>
    <lineage>
        <taxon>Eukaryota</taxon>
        <taxon>Viridiplantae</taxon>
        <taxon>Streptophyta</taxon>
        <taxon>Embryophyta</taxon>
        <taxon>Tracheophyta</taxon>
        <taxon>Spermatophyta</taxon>
        <taxon>Magnoliopsida</taxon>
        <taxon>eudicotyledons</taxon>
        <taxon>Gunneridae</taxon>
        <taxon>Pentapetalae</taxon>
        <taxon>asterids</taxon>
        <taxon>lamiids</taxon>
        <taxon>Solanales</taxon>
        <taxon>Solanaceae</taxon>
        <taxon>Nicotianoideae</taxon>
        <taxon>Nicotianeae</taxon>
        <taxon>Nicotiana</taxon>
    </lineage>
</organism>
<evidence type="ECO:0000256" key="1">
    <source>
        <dbReference type="SAM" id="MobiDB-lite"/>
    </source>
</evidence>
<evidence type="ECO:0000259" key="3">
    <source>
        <dbReference type="Pfam" id="PF25597"/>
    </source>
</evidence>
<comment type="caution">
    <text evidence="4">The sequence shown here is derived from an EMBL/GenBank/DDBJ whole genome shotgun (WGS) entry which is preliminary data.</text>
</comment>
<dbReference type="InterPro" id="IPR057670">
    <property type="entry name" value="SH3_retrovirus"/>
</dbReference>
<keyword evidence="5" id="KW-1185">Reference proteome</keyword>
<dbReference type="Proteomes" id="UP000187609">
    <property type="component" value="Unassembled WGS sequence"/>
</dbReference>
<evidence type="ECO:0000313" key="5">
    <source>
        <dbReference type="Proteomes" id="UP000187609"/>
    </source>
</evidence>
<evidence type="ECO:0000313" key="4">
    <source>
        <dbReference type="EMBL" id="OIT28395.1"/>
    </source>
</evidence>
<evidence type="ECO:0008006" key="6">
    <source>
        <dbReference type="Google" id="ProtNLM"/>
    </source>
</evidence>
<sequence length="313" mass="34915">TEEQYKQLVNLLQKTKTNDCSTNTTGIIALIANVATNDHVWIVDSGATHHVTHCKNALSNLKRVDNRTNGVQLPTGNKADITHIGDAVVLGDKTIEGVLYVPDFKFNLLLVSKLTKQLCCSVGFYPNFCIFQRLYNGKGDKFTVRARKDVLIGYSETQKGYRLYDLENRSIFVSKDVVFKEEIFPFSNTTCPDDVEDLFTSQNSSEAEEMQQSHPTMIPSTSQNIQPQIEDTTATAGETINDARVLDNPTEAQQHSSEPIESKQVVEATEAQEHSLEPTEEASVPPQQASADVETRKSDRQGKPSIWLKDYIT</sequence>
<dbReference type="AlphaFoldDB" id="A0A1J6L0E8"/>
<proteinExistence type="predicted"/>
<name>A0A1J6L0E8_NICAT</name>
<dbReference type="InterPro" id="IPR054722">
    <property type="entry name" value="PolX-like_BBD"/>
</dbReference>
<dbReference type="Pfam" id="PF25597">
    <property type="entry name" value="SH3_retrovirus"/>
    <property type="match status" value="1"/>
</dbReference>
<gene>
    <name evidence="4" type="ORF">A4A49_57750</name>
</gene>
<feature type="domain" description="Retroviral polymerase SH3-like" evidence="3">
    <location>
        <begin position="138"/>
        <end position="189"/>
    </location>
</feature>
<evidence type="ECO:0000259" key="2">
    <source>
        <dbReference type="Pfam" id="PF22936"/>
    </source>
</evidence>
<dbReference type="OMA" id="ANKFIVC"/>